<dbReference type="Pfam" id="PF06628">
    <property type="entry name" value="Catalase-rel"/>
    <property type="match status" value="1"/>
</dbReference>
<dbReference type="InterPro" id="IPR002226">
    <property type="entry name" value="Catalase_haem_BS"/>
</dbReference>
<comment type="similarity">
    <text evidence="1 12">Belongs to the catalase family.</text>
</comment>
<dbReference type="PIRSF" id="PIRSF038928">
    <property type="entry name" value="Catalase_clade1-3"/>
    <property type="match status" value="1"/>
</dbReference>
<dbReference type="GO" id="GO:0005739">
    <property type="term" value="C:mitochondrion"/>
    <property type="evidence" value="ECO:0007669"/>
    <property type="project" value="TreeGrafter"/>
</dbReference>
<dbReference type="Gene3D" id="2.40.180.10">
    <property type="entry name" value="Catalase core domain"/>
    <property type="match status" value="1"/>
</dbReference>
<feature type="active site" evidence="10">
    <location>
        <position position="131"/>
    </location>
</feature>
<feature type="binding site" description="axial binding residue" evidence="11">
    <location>
        <position position="341"/>
    </location>
    <ligand>
        <name>heme</name>
        <dbReference type="ChEBI" id="CHEBI:30413"/>
    </ligand>
    <ligandPart>
        <name>Fe</name>
        <dbReference type="ChEBI" id="CHEBI:18248"/>
    </ligandPart>
</feature>
<reference evidence="15 16" key="1">
    <citation type="journal article" date="2015" name="Genome Biol. Evol.">
        <title>Phylogenomic analyses indicate that early fungi evolved digesting cell walls of algal ancestors of land plants.</title>
        <authorList>
            <person name="Chang Y."/>
            <person name="Wang S."/>
            <person name="Sekimoto S."/>
            <person name="Aerts A.L."/>
            <person name="Choi C."/>
            <person name="Clum A."/>
            <person name="LaButti K.M."/>
            <person name="Lindquist E.A."/>
            <person name="Yee Ngan C."/>
            <person name="Ohm R.A."/>
            <person name="Salamov A.A."/>
            <person name="Grigoriev I.V."/>
            <person name="Spatafora J.W."/>
            <person name="Berbee M.L."/>
        </authorList>
    </citation>
    <scope>NUCLEOTIDE SEQUENCE [LARGE SCALE GENOMIC DNA]</scope>
    <source>
        <strain evidence="15 16">NRRL 28638</strain>
    </source>
</reference>
<evidence type="ECO:0000256" key="7">
    <source>
        <dbReference type="ARBA" id="ARBA00023324"/>
    </source>
</evidence>
<dbReference type="CDD" id="cd08156">
    <property type="entry name" value="catalase_clade_3"/>
    <property type="match status" value="1"/>
</dbReference>
<evidence type="ECO:0000313" key="15">
    <source>
        <dbReference type="EMBL" id="KXN73085.1"/>
    </source>
</evidence>
<comment type="cofactor">
    <cofactor evidence="11">
        <name>heme</name>
        <dbReference type="ChEBI" id="CHEBI:30413"/>
    </cofactor>
</comment>
<evidence type="ECO:0000313" key="16">
    <source>
        <dbReference type="Proteomes" id="UP000070444"/>
    </source>
</evidence>
<evidence type="ECO:0000256" key="2">
    <source>
        <dbReference type="ARBA" id="ARBA00022559"/>
    </source>
</evidence>
<keyword evidence="6 11" id="KW-0408">Iron</keyword>
<dbReference type="FunFam" id="2.40.180.10:FF:000001">
    <property type="entry name" value="Catalase"/>
    <property type="match status" value="1"/>
</dbReference>
<accession>A0A137PDN6</accession>
<protein>
    <recommendedName>
        <fullName evidence="12">Catalase</fullName>
        <ecNumber evidence="12">1.11.1.6</ecNumber>
    </recommendedName>
</protein>
<evidence type="ECO:0000256" key="9">
    <source>
        <dbReference type="ARBA" id="ARBA00049254"/>
    </source>
</evidence>
<dbReference type="InterPro" id="IPR020835">
    <property type="entry name" value="Catalase_sf"/>
</dbReference>
<proteinExistence type="inferred from homology"/>
<evidence type="ECO:0000256" key="4">
    <source>
        <dbReference type="ARBA" id="ARBA00022723"/>
    </source>
</evidence>
<dbReference type="GO" id="GO:0046872">
    <property type="term" value="F:metal ion binding"/>
    <property type="evidence" value="ECO:0007669"/>
    <property type="project" value="UniProtKB-KW"/>
</dbReference>
<keyword evidence="2 12" id="KW-0575">Peroxidase</keyword>
<dbReference type="InterPro" id="IPR024708">
    <property type="entry name" value="Catalase_AS"/>
</dbReference>
<evidence type="ECO:0000256" key="11">
    <source>
        <dbReference type="PIRSR" id="PIRSR038928-2"/>
    </source>
</evidence>
<keyword evidence="16" id="KW-1185">Reference proteome</keyword>
<dbReference type="Pfam" id="PF00199">
    <property type="entry name" value="Catalase"/>
    <property type="match status" value="1"/>
</dbReference>
<keyword evidence="3 11" id="KW-0349">Heme</keyword>
<dbReference type="SUPFAM" id="SSF56634">
    <property type="entry name" value="Heme-dependent catalase-like"/>
    <property type="match status" value="1"/>
</dbReference>
<dbReference type="PANTHER" id="PTHR11465">
    <property type="entry name" value="CATALASE"/>
    <property type="match status" value="1"/>
</dbReference>
<dbReference type="OrthoDB" id="6880011at2759"/>
<dbReference type="GO" id="GO:0061692">
    <property type="term" value="P:cellular detoxification of hydrogen peroxide"/>
    <property type="evidence" value="ECO:0007669"/>
    <property type="project" value="EnsemblFungi"/>
</dbReference>
<evidence type="ECO:0000256" key="8">
    <source>
        <dbReference type="ARBA" id="ARBA00044729"/>
    </source>
</evidence>
<dbReference type="AlphaFoldDB" id="A0A137PDN6"/>
<dbReference type="InterPro" id="IPR024711">
    <property type="entry name" value="Catalase_clade1/3"/>
</dbReference>
<dbReference type="PROSITE" id="PS00437">
    <property type="entry name" value="CATALASE_1"/>
    <property type="match status" value="1"/>
</dbReference>
<dbReference type="InterPro" id="IPR010582">
    <property type="entry name" value="Catalase_immune_responsive"/>
</dbReference>
<dbReference type="InterPro" id="IPR040333">
    <property type="entry name" value="Catalase_3"/>
</dbReference>
<dbReference type="PRINTS" id="PR00067">
    <property type="entry name" value="CATALASE"/>
</dbReference>
<dbReference type="GO" id="GO:0005777">
    <property type="term" value="C:peroxisome"/>
    <property type="evidence" value="ECO:0007669"/>
    <property type="project" value="TreeGrafter"/>
</dbReference>
<dbReference type="GO" id="GO:0042744">
    <property type="term" value="P:hydrogen peroxide catabolic process"/>
    <property type="evidence" value="ECO:0007669"/>
    <property type="project" value="UniProtKB-KW"/>
</dbReference>
<evidence type="ECO:0000256" key="1">
    <source>
        <dbReference type="ARBA" id="ARBA00005329"/>
    </source>
</evidence>
<gene>
    <name evidence="15" type="ORF">CONCODRAFT_119303</name>
</gene>
<dbReference type="GO" id="GO:0020037">
    <property type="term" value="F:heme binding"/>
    <property type="evidence" value="ECO:0007669"/>
    <property type="project" value="InterPro"/>
</dbReference>
<dbReference type="Proteomes" id="UP000070444">
    <property type="component" value="Unassembled WGS sequence"/>
</dbReference>
<keyword evidence="5 12" id="KW-0560">Oxidoreductase</keyword>
<keyword evidence="4 11" id="KW-0479">Metal-binding</keyword>
<dbReference type="GO" id="GO:0004096">
    <property type="term" value="F:catalase activity"/>
    <property type="evidence" value="ECO:0007669"/>
    <property type="project" value="UniProtKB-EC"/>
</dbReference>
<dbReference type="PANTHER" id="PTHR11465:SF9">
    <property type="entry name" value="CATALASE"/>
    <property type="match status" value="1"/>
</dbReference>
<evidence type="ECO:0000256" key="10">
    <source>
        <dbReference type="PIRSR" id="PIRSR038928-1"/>
    </source>
</evidence>
<comment type="function">
    <text evidence="8 13">Catalyzes the degradation of hydrogen peroxide (H(2)O(2)) generated by peroxisomal oxidases to water and oxygen, thereby protecting cells from the toxic effects of hydrogen peroxide.</text>
</comment>
<feature type="active site" evidence="10">
    <location>
        <position position="57"/>
    </location>
</feature>
<sequence>MSCPYARTFTTSAGIPVDDDQYSQTVGEKGPVTLTDFRLIEKIAHFDRERIPERVVHAVGSGAHGYFELTNPDFEKYTKAKLFSGVGKKTPVFARFSTVGGESGSSDTARDPRGFAVKFYTEEGNWDFVGNNTPVFFIRDPIKFPDFIHTQKRNPQTHLKDPNMFWDFLSLTPESAHQVTILFSDRGTPRGYRHMNGYYGHTLKLVNKEGKVHFVKFHFKTKQGIQNLSAEESTKLSGENPDYSQQDLFESIQKGDYPGWDLYAQIMPEHELTTYRWNPLDITKVWPHGDYPLIPVGKMVLNKNPLNYFAEVEQSAFEPSNLVPGIEPSNDKMLIGRMFSYADTHRYRLGPNYNQIPINQPRNALPYNGQVDGPMAVDGNKGNLPNYYPNSFSNVHPQRPFNKSPASIEAEHGVAHAPTTHGEVKRHVVLPSDEDFVQPGNLYRKFNDAEKQRLADNISGHLVNAEQFLQERLVNIFTKCDPDYGRRVRDGLKLKGSKI</sequence>
<dbReference type="EC" id="1.11.1.6" evidence="12"/>
<comment type="catalytic activity">
    <reaction evidence="9 12">
        <text>2 H2O2 = O2 + 2 H2O</text>
        <dbReference type="Rhea" id="RHEA:20309"/>
        <dbReference type="ChEBI" id="CHEBI:15377"/>
        <dbReference type="ChEBI" id="CHEBI:15379"/>
        <dbReference type="ChEBI" id="CHEBI:16240"/>
        <dbReference type="EC" id="1.11.1.6"/>
    </reaction>
</comment>
<evidence type="ECO:0000256" key="13">
    <source>
        <dbReference type="RuleBase" id="RU004142"/>
    </source>
</evidence>
<evidence type="ECO:0000256" key="6">
    <source>
        <dbReference type="ARBA" id="ARBA00023004"/>
    </source>
</evidence>
<dbReference type="EMBL" id="KQ964441">
    <property type="protein sequence ID" value="KXN73085.1"/>
    <property type="molecule type" value="Genomic_DNA"/>
</dbReference>
<feature type="domain" description="Catalase core" evidence="14">
    <location>
        <begin position="10"/>
        <end position="396"/>
    </location>
</feature>
<dbReference type="PROSITE" id="PS51402">
    <property type="entry name" value="CATALASE_3"/>
    <property type="match status" value="1"/>
</dbReference>
<dbReference type="InterPro" id="IPR018028">
    <property type="entry name" value="Catalase"/>
</dbReference>
<dbReference type="OMA" id="YNTSFCT"/>
<keyword evidence="7 12" id="KW-0376">Hydrogen peroxide</keyword>
<evidence type="ECO:0000259" key="14">
    <source>
        <dbReference type="SMART" id="SM01060"/>
    </source>
</evidence>
<name>A0A137PDN6_CONC2</name>
<dbReference type="SMART" id="SM01060">
    <property type="entry name" value="Catalase"/>
    <property type="match status" value="1"/>
</dbReference>
<dbReference type="InterPro" id="IPR011614">
    <property type="entry name" value="Catalase_core"/>
</dbReference>
<organism evidence="15 16">
    <name type="scientific">Conidiobolus coronatus (strain ATCC 28846 / CBS 209.66 / NRRL 28638)</name>
    <name type="common">Delacroixia coronata</name>
    <dbReference type="NCBI Taxonomy" id="796925"/>
    <lineage>
        <taxon>Eukaryota</taxon>
        <taxon>Fungi</taxon>
        <taxon>Fungi incertae sedis</taxon>
        <taxon>Zoopagomycota</taxon>
        <taxon>Entomophthoromycotina</taxon>
        <taxon>Entomophthoromycetes</taxon>
        <taxon>Entomophthorales</taxon>
        <taxon>Ancylistaceae</taxon>
        <taxon>Conidiobolus</taxon>
    </lineage>
</organism>
<evidence type="ECO:0000256" key="12">
    <source>
        <dbReference type="RuleBase" id="RU000498"/>
    </source>
</evidence>
<evidence type="ECO:0000256" key="3">
    <source>
        <dbReference type="ARBA" id="ARBA00022617"/>
    </source>
</evidence>
<dbReference type="PROSITE" id="PS00438">
    <property type="entry name" value="CATALASE_2"/>
    <property type="match status" value="1"/>
</dbReference>
<dbReference type="STRING" id="796925.A0A137PDN6"/>
<evidence type="ECO:0000256" key="5">
    <source>
        <dbReference type="ARBA" id="ARBA00023002"/>
    </source>
</evidence>